<dbReference type="Proteomes" id="UP000290289">
    <property type="component" value="Chromosome 2"/>
</dbReference>
<evidence type="ECO:0000313" key="2">
    <source>
        <dbReference type="EMBL" id="RXI07196.1"/>
    </source>
</evidence>
<proteinExistence type="predicted"/>
<protein>
    <submittedName>
        <fullName evidence="2">Uncharacterized protein</fullName>
    </submittedName>
</protein>
<feature type="region of interest" description="Disordered" evidence="1">
    <location>
        <begin position="86"/>
        <end position="114"/>
    </location>
</feature>
<comment type="caution">
    <text evidence="2">The sequence shown here is derived from an EMBL/GenBank/DDBJ whole genome shotgun (WGS) entry which is preliminary data.</text>
</comment>
<organism evidence="2 3">
    <name type="scientific">Malus domestica</name>
    <name type="common">Apple</name>
    <name type="synonym">Pyrus malus</name>
    <dbReference type="NCBI Taxonomy" id="3750"/>
    <lineage>
        <taxon>Eukaryota</taxon>
        <taxon>Viridiplantae</taxon>
        <taxon>Streptophyta</taxon>
        <taxon>Embryophyta</taxon>
        <taxon>Tracheophyta</taxon>
        <taxon>Spermatophyta</taxon>
        <taxon>Magnoliopsida</taxon>
        <taxon>eudicotyledons</taxon>
        <taxon>Gunneridae</taxon>
        <taxon>Pentapetalae</taxon>
        <taxon>rosids</taxon>
        <taxon>fabids</taxon>
        <taxon>Rosales</taxon>
        <taxon>Rosaceae</taxon>
        <taxon>Amygdaloideae</taxon>
        <taxon>Maleae</taxon>
        <taxon>Malus</taxon>
    </lineage>
</organism>
<name>A0A498KIF1_MALDO</name>
<evidence type="ECO:0000256" key="1">
    <source>
        <dbReference type="SAM" id="MobiDB-lite"/>
    </source>
</evidence>
<gene>
    <name evidence="2" type="ORF">DVH24_026332</name>
</gene>
<sequence length="124" mass="13472">MPSHLTSAGPLTSRTINASQKYLGAELLEVEVDFGFLVQSSSGLRLIMGRREIPGSWCKAPPNPNGEVDSGFLVQSSSGLRLNPGRREIPGSWCKAPPNPNGEKEREREMQGGSILILKNNKID</sequence>
<accession>A0A498KIF1</accession>
<dbReference type="EMBL" id="RDQH01000328">
    <property type="protein sequence ID" value="RXI07196.1"/>
    <property type="molecule type" value="Genomic_DNA"/>
</dbReference>
<keyword evidence="3" id="KW-1185">Reference proteome</keyword>
<dbReference type="AlphaFoldDB" id="A0A498KIF1"/>
<reference evidence="2 3" key="1">
    <citation type="submission" date="2018-10" db="EMBL/GenBank/DDBJ databases">
        <title>A high-quality apple genome assembly.</title>
        <authorList>
            <person name="Hu J."/>
        </authorList>
    </citation>
    <scope>NUCLEOTIDE SEQUENCE [LARGE SCALE GENOMIC DNA]</scope>
    <source>
        <strain evidence="3">cv. HFTH1</strain>
        <tissue evidence="2">Young leaf</tissue>
    </source>
</reference>
<evidence type="ECO:0000313" key="3">
    <source>
        <dbReference type="Proteomes" id="UP000290289"/>
    </source>
</evidence>